<proteinExistence type="predicted"/>
<dbReference type="InterPro" id="IPR036866">
    <property type="entry name" value="RibonucZ/Hydroxyglut_hydro"/>
</dbReference>
<dbReference type="PANTHER" id="PTHR23240">
    <property type="entry name" value="DNA CROSS-LINK REPAIR PROTEIN PSO2/SNM1-RELATED"/>
    <property type="match status" value="1"/>
</dbReference>
<dbReference type="KEGG" id="obg:Verru16b_03120"/>
<evidence type="ECO:0000313" key="3">
    <source>
        <dbReference type="Proteomes" id="UP000095228"/>
    </source>
</evidence>
<dbReference type="AlphaFoldDB" id="A0A1D8AYP9"/>
<keyword evidence="3" id="KW-1185">Reference proteome</keyword>
<gene>
    <name evidence="2" type="ORF">Verru16b_03120</name>
</gene>
<dbReference type="InterPro" id="IPR011108">
    <property type="entry name" value="RMMBL"/>
</dbReference>
<dbReference type="Pfam" id="PF07521">
    <property type="entry name" value="RMMBL"/>
    <property type="match status" value="1"/>
</dbReference>
<sequence>MPWEVHQHKGLNLPQIGWWLDAQRAQSRCFISHAHSDHIGPHREIVATRATASLMRLRMAGKRVETILEYNQPWTADFGCEFRLHPAGHIFGSAMLEARSEHGTLLYTGDFKLRPSLAAETCATPRADVLIMETTFGLPKYAFPPDAEIEHQIVDFCRSALADQVTPVLYAYSLGKTQELLQIVGRAGLPVMIHAHGYRLTQRYAELGMKLPPFKELDLHHHAGHVVIAPPMTGATEPLTWINPKRTAVATGWAIDGGAKYQYGCDAAFPLSDHADYPDLLAFVDRVQPKLVYTVHGFAKEFASTLRARGIEAWALGQQNQMDLGLG</sequence>
<dbReference type="SUPFAM" id="SSF56281">
    <property type="entry name" value="Metallo-hydrolase/oxidoreductase"/>
    <property type="match status" value="1"/>
</dbReference>
<name>A0A1D8AYP9_9BACT</name>
<evidence type="ECO:0000313" key="2">
    <source>
        <dbReference type="EMBL" id="AOS46026.1"/>
    </source>
</evidence>
<protein>
    <submittedName>
        <fullName evidence="2">Ribonuclease</fullName>
        <ecNumber evidence="2">3.1.-.-</ecNumber>
    </submittedName>
</protein>
<organism evidence="2 3">
    <name type="scientific">Lacunisphaera limnophila</name>
    <dbReference type="NCBI Taxonomy" id="1838286"/>
    <lineage>
        <taxon>Bacteria</taxon>
        <taxon>Pseudomonadati</taxon>
        <taxon>Verrucomicrobiota</taxon>
        <taxon>Opitutia</taxon>
        <taxon>Opitutales</taxon>
        <taxon>Opitutaceae</taxon>
        <taxon>Lacunisphaera</taxon>
    </lineage>
</organism>
<reference evidence="2 3" key="1">
    <citation type="submission" date="2016-06" db="EMBL/GenBank/DDBJ databases">
        <title>Three novel species with peptidoglycan cell walls form the new genus Lacunisphaera gen. nov. in the family Opitutaceae of the verrucomicrobial subdivision 4.</title>
        <authorList>
            <person name="Rast P."/>
            <person name="Gloeckner I."/>
            <person name="Jogler M."/>
            <person name="Boedeker C."/>
            <person name="Jeske O."/>
            <person name="Wiegand S."/>
            <person name="Reinhardt R."/>
            <person name="Schumann P."/>
            <person name="Rohde M."/>
            <person name="Spring S."/>
            <person name="Gloeckner F.O."/>
            <person name="Jogler C."/>
        </authorList>
    </citation>
    <scope>NUCLEOTIDE SEQUENCE [LARGE SCALE GENOMIC DNA]</scope>
    <source>
        <strain evidence="2 3">IG16b</strain>
    </source>
</reference>
<evidence type="ECO:0000259" key="1">
    <source>
        <dbReference type="Pfam" id="PF07521"/>
    </source>
</evidence>
<dbReference type="GO" id="GO:0036297">
    <property type="term" value="P:interstrand cross-link repair"/>
    <property type="evidence" value="ECO:0007669"/>
    <property type="project" value="TreeGrafter"/>
</dbReference>
<dbReference type="Gene3D" id="3.60.15.10">
    <property type="entry name" value="Ribonuclease Z/Hydroxyacylglutathione hydrolase-like"/>
    <property type="match status" value="1"/>
</dbReference>
<dbReference type="GO" id="GO:0035312">
    <property type="term" value="F:5'-3' DNA exonuclease activity"/>
    <property type="evidence" value="ECO:0007669"/>
    <property type="project" value="TreeGrafter"/>
</dbReference>
<accession>A0A1D8AYP9</accession>
<dbReference type="GO" id="GO:0006303">
    <property type="term" value="P:double-strand break repair via nonhomologous end joining"/>
    <property type="evidence" value="ECO:0007669"/>
    <property type="project" value="TreeGrafter"/>
</dbReference>
<dbReference type="STRING" id="1838286.Verru16b_03120"/>
<dbReference type="EC" id="3.1.-.-" evidence="2"/>
<feature type="domain" description="Zn-dependent metallo-hydrolase RNA specificity" evidence="1">
    <location>
        <begin position="270"/>
        <end position="314"/>
    </location>
</feature>
<dbReference type="GO" id="GO:0003684">
    <property type="term" value="F:damaged DNA binding"/>
    <property type="evidence" value="ECO:0007669"/>
    <property type="project" value="TreeGrafter"/>
</dbReference>
<keyword evidence="2" id="KW-0378">Hydrolase</keyword>
<dbReference type="EMBL" id="CP016094">
    <property type="protein sequence ID" value="AOS46026.1"/>
    <property type="molecule type" value="Genomic_DNA"/>
</dbReference>
<dbReference type="Proteomes" id="UP000095228">
    <property type="component" value="Chromosome"/>
</dbReference>